<accession>A0A561R389</accession>
<dbReference type="AlphaFoldDB" id="A0A561R389"/>
<reference evidence="1 2" key="1">
    <citation type="submission" date="2019-06" db="EMBL/GenBank/DDBJ databases">
        <title>Sorghum-associated microbial communities from plants grown in Nebraska, USA.</title>
        <authorList>
            <person name="Schachtman D."/>
        </authorList>
    </citation>
    <scope>NUCLEOTIDE SEQUENCE [LARGE SCALE GENOMIC DNA]</scope>
    <source>
        <strain evidence="1 2">1225</strain>
    </source>
</reference>
<evidence type="ECO:0000313" key="1">
    <source>
        <dbReference type="EMBL" id="TWF57043.1"/>
    </source>
</evidence>
<dbReference type="EMBL" id="VIWP01000002">
    <property type="protein sequence ID" value="TWF57043.1"/>
    <property type="molecule type" value="Genomic_DNA"/>
</dbReference>
<organism evidence="1 2">
    <name type="scientific">Neorhizobium alkalisoli</name>
    <dbReference type="NCBI Taxonomy" id="528178"/>
    <lineage>
        <taxon>Bacteria</taxon>
        <taxon>Pseudomonadati</taxon>
        <taxon>Pseudomonadota</taxon>
        <taxon>Alphaproteobacteria</taxon>
        <taxon>Hyphomicrobiales</taxon>
        <taxon>Rhizobiaceae</taxon>
        <taxon>Rhizobium/Agrobacterium group</taxon>
        <taxon>Neorhizobium</taxon>
    </lineage>
</organism>
<proteinExistence type="predicted"/>
<sequence>MLPENRIKRHEETVARLKEDIDWLHETGFWTDIASNADLIEANEKVVAHYVSLVRELSRVPG</sequence>
<dbReference type="Proteomes" id="UP000320653">
    <property type="component" value="Unassembled WGS sequence"/>
</dbReference>
<protein>
    <submittedName>
        <fullName evidence="1">Uncharacterized protein</fullName>
    </submittedName>
</protein>
<gene>
    <name evidence="1" type="ORF">FHW37_102683</name>
</gene>
<evidence type="ECO:0000313" key="2">
    <source>
        <dbReference type="Proteomes" id="UP000320653"/>
    </source>
</evidence>
<dbReference type="OrthoDB" id="8396773at2"/>
<dbReference type="RefSeq" id="WP_145635226.1">
    <property type="nucleotide sequence ID" value="NZ_VIWP01000002.1"/>
</dbReference>
<name>A0A561R389_9HYPH</name>
<comment type="caution">
    <text evidence="1">The sequence shown here is derived from an EMBL/GenBank/DDBJ whole genome shotgun (WGS) entry which is preliminary data.</text>
</comment>
<keyword evidence="2" id="KW-1185">Reference proteome</keyword>